<protein>
    <submittedName>
        <fullName evidence="2">Uncharacterized protein</fullName>
    </submittedName>
</protein>
<name>A0ABU4F1R4_9ACTN</name>
<evidence type="ECO:0000313" key="2">
    <source>
        <dbReference type="EMBL" id="MDV7214531.1"/>
    </source>
</evidence>
<sequence>MTGNGMGGTGQEEPLDRVERLLEAAERFLAAGAGRAPGAGPGVGQGAGPVPGELGEAETLLSALCDTVTDDERRRVRCKPAVSASAVTA</sequence>
<proteinExistence type="predicted"/>
<organism evidence="2 3">
    <name type="scientific">Streptomyces prunicolor</name>
    <dbReference type="NCBI Taxonomy" id="67348"/>
    <lineage>
        <taxon>Bacteria</taxon>
        <taxon>Bacillati</taxon>
        <taxon>Actinomycetota</taxon>
        <taxon>Actinomycetes</taxon>
        <taxon>Kitasatosporales</taxon>
        <taxon>Streptomycetaceae</taxon>
        <taxon>Streptomyces</taxon>
    </lineage>
</organism>
<comment type="caution">
    <text evidence="2">The sequence shown here is derived from an EMBL/GenBank/DDBJ whole genome shotgun (WGS) entry which is preliminary data.</text>
</comment>
<accession>A0ABU4F1R4</accession>
<feature type="compositionally biased region" description="Gly residues" evidence="1">
    <location>
        <begin position="35"/>
        <end position="49"/>
    </location>
</feature>
<dbReference type="RefSeq" id="WP_317769676.1">
    <property type="nucleotide sequence ID" value="NZ_JAWMAJ010000002.1"/>
</dbReference>
<feature type="region of interest" description="Disordered" evidence="1">
    <location>
        <begin position="33"/>
        <end position="53"/>
    </location>
</feature>
<keyword evidence="3" id="KW-1185">Reference proteome</keyword>
<evidence type="ECO:0000313" key="3">
    <source>
        <dbReference type="Proteomes" id="UP001187346"/>
    </source>
</evidence>
<dbReference type="EMBL" id="JAWMAJ010000002">
    <property type="protein sequence ID" value="MDV7214531.1"/>
    <property type="molecule type" value="Genomic_DNA"/>
</dbReference>
<evidence type="ECO:0000256" key="1">
    <source>
        <dbReference type="SAM" id="MobiDB-lite"/>
    </source>
</evidence>
<reference evidence="2 3" key="1">
    <citation type="submission" date="2023-10" db="EMBL/GenBank/DDBJ databases">
        <title>Characterization of rhizosphere-enriched actinobacteria from wheat plants lab-grown on chernevaya soil.</title>
        <authorList>
            <person name="Tikhonova E.N."/>
            <person name="Konopkin A."/>
            <person name="Kravchenko I.K."/>
        </authorList>
    </citation>
    <scope>NUCLEOTIDE SEQUENCE [LARGE SCALE GENOMIC DNA]</scope>
    <source>
        <strain evidence="2 3">RR29</strain>
    </source>
</reference>
<gene>
    <name evidence="2" type="ORF">R5A26_01050</name>
</gene>
<dbReference type="Proteomes" id="UP001187346">
    <property type="component" value="Unassembled WGS sequence"/>
</dbReference>